<feature type="region of interest" description="Disordered" evidence="6">
    <location>
        <begin position="298"/>
        <end position="355"/>
    </location>
</feature>
<dbReference type="EMBL" id="ML213516">
    <property type="protein sequence ID" value="TFK49286.1"/>
    <property type="molecule type" value="Genomic_DNA"/>
</dbReference>
<evidence type="ECO:0000256" key="2">
    <source>
        <dbReference type="ARBA" id="ARBA00022692"/>
    </source>
</evidence>
<feature type="domain" description="Rhodopsin" evidence="8">
    <location>
        <begin position="26"/>
        <end position="217"/>
    </location>
</feature>
<evidence type="ECO:0000256" key="1">
    <source>
        <dbReference type="ARBA" id="ARBA00004141"/>
    </source>
</evidence>
<evidence type="ECO:0000313" key="10">
    <source>
        <dbReference type="Proteomes" id="UP000305948"/>
    </source>
</evidence>
<protein>
    <recommendedName>
        <fullName evidence="8">Rhodopsin domain-containing protein</fullName>
    </recommendedName>
</protein>
<feature type="transmembrane region" description="Helical" evidence="7">
    <location>
        <begin position="193"/>
        <end position="219"/>
    </location>
</feature>
<evidence type="ECO:0000256" key="7">
    <source>
        <dbReference type="SAM" id="Phobius"/>
    </source>
</evidence>
<organism evidence="9 10">
    <name type="scientific">Heliocybe sulcata</name>
    <dbReference type="NCBI Taxonomy" id="5364"/>
    <lineage>
        <taxon>Eukaryota</taxon>
        <taxon>Fungi</taxon>
        <taxon>Dikarya</taxon>
        <taxon>Basidiomycota</taxon>
        <taxon>Agaricomycotina</taxon>
        <taxon>Agaricomycetes</taxon>
        <taxon>Gloeophyllales</taxon>
        <taxon>Gloeophyllaceae</taxon>
        <taxon>Heliocybe</taxon>
    </lineage>
</organism>
<keyword evidence="4 7" id="KW-0472">Membrane</keyword>
<sequence length="355" mass="40088">MPITATDVRIAVTIVHPIAILSTAFRLVYRWRRKRFWWDDGMAGISMICCLIFLVAIWIRTDSPGVGPLDEPPGARIVSYWFVSLAFTMILWSARMSILLSIVRIVPPMFHMRIIMNALLVIFPAIWVALLIQKIYRCAYNTSWTHSPSLQCHLGKDVAITELCTDIFADVTLVTIPLRLLWNVRIPKNQRKLLYTIFCTSIITTIVSIPHAIYVMGIAGLYEGITAHIEAGVSLIVANLLVITTFLYAFFRNGESIESTDPYTQGTMPSMPIQIQRHSRSTFPDSFDLKFFSFSRGRTSEGTDPAELAPDEPTHKTRPTPVALSTIDDEERVRHDDEEDVLGSPSTKLDSKRSI</sequence>
<dbReference type="Proteomes" id="UP000305948">
    <property type="component" value="Unassembled WGS sequence"/>
</dbReference>
<keyword evidence="3 7" id="KW-1133">Transmembrane helix</keyword>
<evidence type="ECO:0000256" key="4">
    <source>
        <dbReference type="ARBA" id="ARBA00023136"/>
    </source>
</evidence>
<evidence type="ECO:0000256" key="3">
    <source>
        <dbReference type="ARBA" id="ARBA00022989"/>
    </source>
</evidence>
<dbReference type="InterPro" id="IPR052337">
    <property type="entry name" value="SAT4-like"/>
</dbReference>
<name>A0A5C3MYM3_9AGAM</name>
<feature type="transmembrane region" description="Helical" evidence="7">
    <location>
        <begin position="114"/>
        <end position="136"/>
    </location>
</feature>
<gene>
    <name evidence="9" type="ORF">OE88DRAFT_1809608</name>
</gene>
<feature type="transmembrane region" description="Helical" evidence="7">
    <location>
        <begin position="79"/>
        <end position="102"/>
    </location>
</feature>
<dbReference type="AlphaFoldDB" id="A0A5C3MYM3"/>
<accession>A0A5C3MYM3</accession>
<comment type="similarity">
    <text evidence="5">Belongs to the SAT4 family.</text>
</comment>
<dbReference type="PANTHER" id="PTHR33048">
    <property type="entry name" value="PTH11-LIKE INTEGRAL MEMBRANE PROTEIN (AFU_ORTHOLOGUE AFUA_5G11245)"/>
    <property type="match status" value="1"/>
</dbReference>
<keyword evidence="2 7" id="KW-0812">Transmembrane</keyword>
<dbReference type="OrthoDB" id="3229610at2759"/>
<dbReference type="Pfam" id="PF20684">
    <property type="entry name" value="Fung_rhodopsin"/>
    <property type="match status" value="1"/>
</dbReference>
<feature type="transmembrane region" description="Helical" evidence="7">
    <location>
        <begin position="41"/>
        <end position="59"/>
    </location>
</feature>
<feature type="transmembrane region" description="Helical" evidence="7">
    <location>
        <begin position="231"/>
        <end position="251"/>
    </location>
</feature>
<dbReference type="STRING" id="5364.A0A5C3MYM3"/>
<dbReference type="InterPro" id="IPR049326">
    <property type="entry name" value="Rhodopsin_dom_fungi"/>
</dbReference>
<evidence type="ECO:0000256" key="6">
    <source>
        <dbReference type="SAM" id="MobiDB-lite"/>
    </source>
</evidence>
<feature type="transmembrane region" description="Helical" evidence="7">
    <location>
        <begin position="158"/>
        <end position="181"/>
    </location>
</feature>
<comment type="subcellular location">
    <subcellularLocation>
        <location evidence="1">Membrane</location>
        <topology evidence="1">Multi-pass membrane protein</topology>
    </subcellularLocation>
</comment>
<dbReference type="PANTHER" id="PTHR33048:SF19">
    <property type="entry name" value="MEMBRANE PROTEIN PTH11-LIKE, PUTATIVE (AFU_ORTHOLOGUE AFUA_1G14080)-RELATED"/>
    <property type="match status" value="1"/>
</dbReference>
<evidence type="ECO:0000313" key="9">
    <source>
        <dbReference type="EMBL" id="TFK49286.1"/>
    </source>
</evidence>
<proteinExistence type="inferred from homology"/>
<evidence type="ECO:0000256" key="5">
    <source>
        <dbReference type="ARBA" id="ARBA00038359"/>
    </source>
</evidence>
<reference evidence="9 10" key="1">
    <citation type="journal article" date="2019" name="Nat. Ecol. Evol.">
        <title>Megaphylogeny resolves global patterns of mushroom evolution.</title>
        <authorList>
            <person name="Varga T."/>
            <person name="Krizsan K."/>
            <person name="Foldi C."/>
            <person name="Dima B."/>
            <person name="Sanchez-Garcia M."/>
            <person name="Sanchez-Ramirez S."/>
            <person name="Szollosi G.J."/>
            <person name="Szarkandi J.G."/>
            <person name="Papp V."/>
            <person name="Albert L."/>
            <person name="Andreopoulos W."/>
            <person name="Angelini C."/>
            <person name="Antonin V."/>
            <person name="Barry K.W."/>
            <person name="Bougher N.L."/>
            <person name="Buchanan P."/>
            <person name="Buyck B."/>
            <person name="Bense V."/>
            <person name="Catcheside P."/>
            <person name="Chovatia M."/>
            <person name="Cooper J."/>
            <person name="Damon W."/>
            <person name="Desjardin D."/>
            <person name="Finy P."/>
            <person name="Geml J."/>
            <person name="Haridas S."/>
            <person name="Hughes K."/>
            <person name="Justo A."/>
            <person name="Karasinski D."/>
            <person name="Kautmanova I."/>
            <person name="Kiss B."/>
            <person name="Kocsube S."/>
            <person name="Kotiranta H."/>
            <person name="LaButti K.M."/>
            <person name="Lechner B.E."/>
            <person name="Liimatainen K."/>
            <person name="Lipzen A."/>
            <person name="Lukacs Z."/>
            <person name="Mihaltcheva S."/>
            <person name="Morgado L.N."/>
            <person name="Niskanen T."/>
            <person name="Noordeloos M.E."/>
            <person name="Ohm R.A."/>
            <person name="Ortiz-Santana B."/>
            <person name="Ovrebo C."/>
            <person name="Racz N."/>
            <person name="Riley R."/>
            <person name="Savchenko A."/>
            <person name="Shiryaev A."/>
            <person name="Soop K."/>
            <person name="Spirin V."/>
            <person name="Szebenyi C."/>
            <person name="Tomsovsky M."/>
            <person name="Tulloss R.E."/>
            <person name="Uehling J."/>
            <person name="Grigoriev I.V."/>
            <person name="Vagvolgyi C."/>
            <person name="Papp T."/>
            <person name="Martin F.M."/>
            <person name="Miettinen O."/>
            <person name="Hibbett D.S."/>
            <person name="Nagy L.G."/>
        </authorList>
    </citation>
    <scope>NUCLEOTIDE SEQUENCE [LARGE SCALE GENOMIC DNA]</scope>
    <source>
        <strain evidence="9 10">OMC1185</strain>
    </source>
</reference>
<evidence type="ECO:0000259" key="8">
    <source>
        <dbReference type="Pfam" id="PF20684"/>
    </source>
</evidence>
<dbReference type="GO" id="GO:0016020">
    <property type="term" value="C:membrane"/>
    <property type="evidence" value="ECO:0007669"/>
    <property type="project" value="UniProtKB-SubCell"/>
</dbReference>
<keyword evidence="10" id="KW-1185">Reference proteome</keyword>
<feature type="transmembrane region" description="Helical" evidence="7">
    <location>
        <begin position="6"/>
        <end position="29"/>
    </location>
</feature>